<name>A0A1J1HIU1_9DIPT</name>
<keyword evidence="2" id="KW-1185">Reference proteome</keyword>
<dbReference type="Proteomes" id="UP000183832">
    <property type="component" value="Unassembled WGS sequence"/>
</dbReference>
<gene>
    <name evidence="1" type="ORF">CLUMA_CG000377</name>
</gene>
<proteinExistence type="predicted"/>
<accession>A0A1J1HIU1</accession>
<organism evidence="1 2">
    <name type="scientific">Clunio marinus</name>
    <dbReference type="NCBI Taxonomy" id="568069"/>
    <lineage>
        <taxon>Eukaryota</taxon>
        <taxon>Metazoa</taxon>
        <taxon>Ecdysozoa</taxon>
        <taxon>Arthropoda</taxon>
        <taxon>Hexapoda</taxon>
        <taxon>Insecta</taxon>
        <taxon>Pterygota</taxon>
        <taxon>Neoptera</taxon>
        <taxon>Endopterygota</taxon>
        <taxon>Diptera</taxon>
        <taxon>Nematocera</taxon>
        <taxon>Chironomoidea</taxon>
        <taxon>Chironomidae</taxon>
        <taxon>Clunio</taxon>
    </lineage>
</organism>
<evidence type="ECO:0000313" key="1">
    <source>
        <dbReference type="EMBL" id="CRK86382.1"/>
    </source>
</evidence>
<dbReference type="AlphaFoldDB" id="A0A1J1HIU1"/>
<sequence length="100" mass="11709">MSFKRFQNVGVVFGFRVLTRKSGKLKTFYFTDVRYPNAIQSTSANNMDHCRKQTHFQQNITFRILCEKLRQQQGEADGKMLRRITFGKTQNLKGLTSLQK</sequence>
<dbReference type="EMBL" id="CVRI01000001">
    <property type="protein sequence ID" value="CRK86382.1"/>
    <property type="molecule type" value="Genomic_DNA"/>
</dbReference>
<protein>
    <submittedName>
        <fullName evidence="1">CLUMA_CG000377, isoform A</fullName>
    </submittedName>
</protein>
<evidence type="ECO:0000313" key="2">
    <source>
        <dbReference type="Proteomes" id="UP000183832"/>
    </source>
</evidence>
<reference evidence="1 2" key="1">
    <citation type="submission" date="2015-04" db="EMBL/GenBank/DDBJ databases">
        <authorList>
            <person name="Syromyatnikov M.Y."/>
            <person name="Popov V.N."/>
        </authorList>
    </citation>
    <scope>NUCLEOTIDE SEQUENCE [LARGE SCALE GENOMIC DNA]</scope>
</reference>